<feature type="domain" description="Histidine kinase" evidence="7">
    <location>
        <begin position="241"/>
        <end position="461"/>
    </location>
</feature>
<dbReference type="SUPFAM" id="SSF55874">
    <property type="entry name" value="ATPase domain of HSP90 chaperone/DNA topoisomerase II/histidine kinase"/>
    <property type="match status" value="1"/>
</dbReference>
<evidence type="ECO:0000313" key="11">
    <source>
        <dbReference type="Proteomes" id="UP001575105"/>
    </source>
</evidence>
<keyword evidence="6" id="KW-1133">Transmembrane helix</keyword>
<reference evidence="10 11" key="1">
    <citation type="submission" date="2024-08" db="EMBL/GenBank/DDBJ databases">
        <title>Whole-genome sequencing of halo(alkali)philic microorganisms from hypersaline lakes.</title>
        <authorList>
            <person name="Sorokin D.Y."/>
            <person name="Merkel A.Y."/>
            <person name="Messina E."/>
            <person name="Yakimov M."/>
        </authorList>
    </citation>
    <scope>NUCLEOTIDE SEQUENCE [LARGE SCALE GENOMIC DNA]</scope>
    <source>
        <strain evidence="10 11">AB-hyl4</strain>
    </source>
</reference>
<organism evidence="10 11">
    <name type="scientific">Natronomicrosphaera hydrolytica</name>
    <dbReference type="NCBI Taxonomy" id="3242702"/>
    <lineage>
        <taxon>Bacteria</taxon>
        <taxon>Pseudomonadati</taxon>
        <taxon>Planctomycetota</taxon>
        <taxon>Phycisphaerae</taxon>
        <taxon>Phycisphaerales</taxon>
        <taxon>Phycisphaeraceae</taxon>
        <taxon>Natronomicrosphaera</taxon>
    </lineage>
</organism>
<evidence type="ECO:0000256" key="4">
    <source>
        <dbReference type="ARBA" id="ARBA00022679"/>
    </source>
</evidence>
<dbReference type="InterPro" id="IPR005467">
    <property type="entry name" value="His_kinase_dom"/>
</dbReference>
<dbReference type="CDD" id="cd00130">
    <property type="entry name" value="PAS"/>
    <property type="match status" value="1"/>
</dbReference>
<dbReference type="InterPro" id="IPR004358">
    <property type="entry name" value="Sig_transdc_His_kin-like_C"/>
</dbReference>
<dbReference type="Gene3D" id="3.30.565.10">
    <property type="entry name" value="Histidine kinase-like ATPase, C-terminal domain"/>
    <property type="match status" value="1"/>
</dbReference>
<evidence type="ECO:0000256" key="6">
    <source>
        <dbReference type="SAM" id="Phobius"/>
    </source>
</evidence>
<keyword evidence="11" id="KW-1185">Reference proteome</keyword>
<dbReference type="InterPro" id="IPR003594">
    <property type="entry name" value="HATPase_dom"/>
</dbReference>
<dbReference type="PROSITE" id="PS50112">
    <property type="entry name" value="PAS"/>
    <property type="match status" value="1"/>
</dbReference>
<feature type="transmembrane region" description="Helical" evidence="6">
    <location>
        <begin position="60"/>
        <end position="79"/>
    </location>
</feature>
<dbReference type="InterPro" id="IPR003661">
    <property type="entry name" value="HisK_dim/P_dom"/>
</dbReference>
<dbReference type="SUPFAM" id="SSF47384">
    <property type="entry name" value="Homodimeric domain of signal transducing histidine kinase"/>
    <property type="match status" value="1"/>
</dbReference>
<evidence type="ECO:0000256" key="1">
    <source>
        <dbReference type="ARBA" id="ARBA00000085"/>
    </source>
</evidence>
<dbReference type="InterPro" id="IPR052162">
    <property type="entry name" value="Sensor_kinase/Photoreceptor"/>
</dbReference>
<dbReference type="Proteomes" id="UP001575105">
    <property type="component" value="Unassembled WGS sequence"/>
</dbReference>
<dbReference type="SUPFAM" id="SSF55785">
    <property type="entry name" value="PYP-like sensor domain (PAS domain)"/>
    <property type="match status" value="1"/>
</dbReference>
<keyword evidence="10" id="KW-0547">Nucleotide-binding</keyword>
<feature type="transmembrane region" description="Helical" evidence="6">
    <location>
        <begin position="23"/>
        <end position="40"/>
    </location>
</feature>
<name>A0ABV4U049_9BACT</name>
<keyword evidence="10" id="KW-0067">ATP-binding</keyword>
<dbReference type="PANTHER" id="PTHR43304">
    <property type="entry name" value="PHYTOCHROME-LIKE PROTEIN CPH1"/>
    <property type="match status" value="1"/>
</dbReference>
<comment type="catalytic activity">
    <reaction evidence="1">
        <text>ATP + protein L-histidine = ADP + protein N-phospho-L-histidine.</text>
        <dbReference type="EC" id="2.7.13.3"/>
    </reaction>
</comment>
<protein>
    <recommendedName>
        <fullName evidence="2">histidine kinase</fullName>
        <ecNumber evidence="2">2.7.13.3</ecNumber>
    </recommendedName>
</protein>
<dbReference type="Gene3D" id="3.30.450.20">
    <property type="entry name" value="PAS domain"/>
    <property type="match status" value="1"/>
</dbReference>
<keyword evidence="6" id="KW-0472">Membrane</keyword>
<keyword evidence="6" id="KW-0812">Transmembrane</keyword>
<evidence type="ECO:0000256" key="3">
    <source>
        <dbReference type="ARBA" id="ARBA00022553"/>
    </source>
</evidence>
<dbReference type="NCBIfam" id="TIGR00229">
    <property type="entry name" value="sensory_box"/>
    <property type="match status" value="1"/>
</dbReference>
<dbReference type="InterPro" id="IPR001610">
    <property type="entry name" value="PAC"/>
</dbReference>
<evidence type="ECO:0000313" key="10">
    <source>
        <dbReference type="EMBL" id="MFA9476901.1"/>
    </source>
</evidence>
<dbReference type="SMART" id="SM00388">
    <property type="entry name" value="HisKA"/>
    <property type="match status" value="1"/>
</dbReference>
<evidence type="ECO:0000259" key="8">
    <source>
        <dbReference type="PROSITE" id="PS50112"/>
    </source>
</evidence>
<dbReference type="Pfam" id="PF00512">
    <property type="entry name" value="HisKA"/>
    <property type="match status" value="1"/>
</dbReference>
<dbReference type="EC" id="2.7.13.3" evidence="2"/>
<dbReference type="Pfam" id="PF08447">
    <property type="entry name" value="PAS_3"/>
    <property type="match status" value="1"/>
</dbReference>
<dbReference type="PROSITE" id="PS50113">
    <property type="entry name" value="PAC"/>
    <property type="match status" value="1"/>
</dbReference>
<keyword evidence="4" id="KW-0808">Transferase</keyword>
<dbReference type="InterPro" id="IPR036097">
    <property type="entry name" value="HisK_dim/P_sf"/>
</dbReference>
<accession>A0ABV4U049</accession>
<dbReference type="Gene3D" id="1.10.287.130">
    <property type="match status" value="1"/>
</dbReference>
<dbReference type="PRINTS" id="PR00344">
    <property type="entry name" value="BCTRLSENSOR"/>
</dbReference>
<dbReference type="EMBL" id="JBGUBD010000001">
    <property type="protein sequence ID" value="MFA9476901.1"/>
    <property type="molecule type" value="Genomic_DNA"/>
</dbReference>
<feature type="domain" description="PAC" evidence="9">
    <location>
        <begin position="172"/>
        <end position="224"/>
    </location>
</feature>
<dbReference type="SMART" id="SM00086">
    <property type="entry name" value="PAC"/>
    <property type="match status" value="1"/>
</dbReference>
<dbReference type="PANTHER" id="PTHR43304:SF1">
    <property type="entry name" value="PAC DOMAIN-CONTAINING PROTEIN"/>
    <property type="match status" value="1"/>
</dbReference>
<evidence type="ECO:0000256" key="2">
    <source>
        <dbReference type="ARBA" id="ARBA00012438"/>
    </source>
</evidence>
<dbReference type="RefSeq" id="WP_425343826.1">
    <property type="nucleotide sequence ID" value="NZ_JBGUBD010000001.1"/>
</dbReference>
<keyword evidence="5" id="KW-0418">Kinase</keyword>
<dbReference type="InterPro" id="IPR000014">
    <property type="entry name" value="PAS"/>
</dbReference>
<dbReference type="InterPro" id="IPR035965">
    <property type="entry name" value="PAS-like_dom_sf"/>
</dbReference>
<evidence type="ECO:0000259" key="7">
    <source>
        <dbReference type="PROSITE" id="PS50109"/>
    </source>
</evidence>
<dbReference type="CDD" id="cd00082">
    <property type="entry name" value="HisKA"/>
    <property type="match status" value="1"/>
</dbReference>
<sequence>MATYDWSDNDPPRTLWAEAWRPALRLAGVYLVVATTWIIASDWVVDQITDDPVLVKQLQTFKGMCFVLISAGLLLFMAYTRLARLTQSQQELARSRRVLKTLLGNLPGMAYRCLNDGAYTPIIVSEGAKELTGYEAETFRNGQRSLIELLHPDDMLRVRQHVDRAVALKAPFRLEYRLPRADGTIRWVCEQGIPVFNEEGELEALEGFVTDIHERKRAEQLERERRQLVETRRSMEHDLGVIGHEMRTPLASLRAVAELLMTETNVDLGQQEQLLRAIHDETLRMTEMANNMLEAARLKQAGVSSQWDTVSLAELCQSATSVIQPLVNPTRVTLETEIEAAGLTMRGDFSSLRRLLINLLSNAARHTQDGSIRLCVRTEYDAEHHPCVHLSVQDSGNGIHPDRAKLLGIAFALHHGREDNSGAGLGLTICRDIARSHGGNISFQSMPGEGATFHVRLRTDLDGPQEADEDSAIESESVVI</sequence>
<proteinExistence type="predicted"/>
<comment type="caution">
    <text evidence="10">The sequence shown here is derived from an EMBL/GenBank/DDBJ whole genome shotgun (WGS) entry which is preliminary data.</text>
</comment>
<gene>
    <name evidence="10" type="ORF">ACERK3_01210</name>
</gene>
<feature type="domain" description="PAS" evidence="8">
    <location>
        <begin position="95"/>
        <end position="169"/>
    </location>
</feature>
<dbReference type="PROSITE" id="PS50109">
    <property type="entry name" value="HIS_KIN"/>
    <property type="match status" value="1"/>
</dbReference>
<dbReference type="Pfam" id="PF02518">
    <property type="entry name" value="HATPase_c"/>
    <property type="match status" value="1"/>
</dbReference>
<evidence type="ECO:0000259" key="9">
    <source>
        <dbReference type="PROSITE" id="PS50113"/>
    </source>
</evidence>
<keyword evidence="3" id="KW-0597">Phosphoprotein</keyword>
<dbReference type="InterPro" id="IPR036890">
    <property type="entry name" value="HATPase_C_sf"/>
</dbReference>
<dbReference type="InterPro" id="IPR013655">
    <property type="entry name" value="PAS_fold_3"/>
</dbReference>
<dbReference type="SMART" id="SM00387">
    <property type="entry name" value="HATPase_c"/>
    <property type="match status" value="1"/>
</dbReference>
<dbReference type="InterPro" id="IPR000700">
    <property type="entry name" value="PAS-assoc_C"/>
</dbReference>
<evidence type="ECO:0000256" key="5">
    <source>
        <dbReference type="ARBA" id="ARBA00022777"/>
    </source>
</evidence>
<dbReference type="GO" id="GO:0005524">
    <property type="term" value="F:ATP binding"/>
    <property type="evidence" value="ECO:0007669"/>
    <property type="project" value="UniProtKB-KW"/>
</dbReference>